<name>A0A9P5Q0X3_9AGAR</name>
<organism evidence="1 2">
    <name type="scientific">Rhodocollybia butyracea</name>
    <dbReference type="NCBI Taxonomy" id="206335"/>
    <lineage>
        <taxon>Eukaryota</taxon>
        <taxon>Fungi</taxon>
        <taxon>Dikarya</taxon>
        <taxon>Basidiomycota</taxon>
        <taxon>Agaricomycotina</taxon>
        <taxon>Agaricomycetes</taxon>
        <taxon>Agaricomycetidae</taxon>
        <taxon>Agaricales</taxon>
        <taxon>Marasmiineae</taxon>
        <taxon>Omphalotaceae</taxon>
        <taxon>Rhodocollybia</taxon>
    </lineage>
</organism>
<sequence>MTSYIDERRMFLLIDSSSAEEEAKGLCVSLGFPVQAVSPRPKCFKIWKKEKTPVVWGLPLWTRSEILLGLTIHNEYPGFRENLKRCINQKTLTYPENIQAAQVFLNSFNLQNQHHKTLDDCLEILVDNAIHAVDLMKEVALYYLRSTPYDSHYDPTRSKLPYLIALQPNTSSTYGIFASATFYSFDFKSLSIRNWVSKSLQTEPFATQVNLYYEIYYFPALKACCFEALAHTYTTQIGRTDSLWSMKLVDTRGNNEGDSNENIQVQAESGDSEDIFSTGDVPTLSDICMSPGATKKQVWSMENYHDGSEVDEDVYYMADSEAVTHSPFEGFFVENMAPGHTVLYILRITILLHVHKGSQKDDELIQLLMKLTGATELRYVLVYPLDRNNQLDWGKSRIFVDTRTLDSFPFTLAASG</sequence>
<accession>A0A9P5Q0X3</accession>
<proteinExistence type="predicted"/>
<keyword evidence="2" id="KW-1185">Reference proteome</keyword>
<protein>
    <submittedName>
        <fullName evidence="1">Uncharacterized protein</fullName>
    </submittedName>
</protein>
<dbReference type="AlphaFoldDB" id="A0A9P5Q0X3"/>
<gene>
    <name evidence="1" type="ORF">BDP27DRAFT_1418712</name>
</gene>
<evidence type="ECO:0000313" key="1">
    <source>
        <dbReference type="EMBL" id="KAF9071900.1"/>
    </source>
</evidence>
<dbReference type="EMBL" id="JADNRY010000029">
    <property type="protein sequence ID" value="KAF9071900.1"/>
    <property type="molecule type" value="Genomic_DNA"/>
</dbReference>
<comment type="caution">
    <text evidence="1">The sequence shown here is derived from an EMBL/GenBank/DDBJ whole genome shotgun (WGS) entry which is preliminary data.</text>
</comment>
<reference evidence="1" key="1">
    <citation type="submission" date="2020-11" db="EMBL/GenBank/DDBJ databases">
        <authorList>
            <consortium name="DOE Joint Genome Institute"/>
            <person name="Ahrendt S."/>
            <person name="Riley R."/>
            <person name="Andreopoulos W."/>
            <person name="Labutti K."/>
            <person name="Pangilinan J."/>
            <person name="Ruiz-Duenas F.J."/>
            <person name="Barrasa J.M."/>
            <person name="Sanchez-Garcia M."/>
            <person name="Camarero S."/>
            <person name="Miyauchi S."/>
            <person name="Serrano A."/>
            <person name="Linde D."/>
            <person name="Babiker R."/>
            <person name="Drula E."/>
            <person name="Ayuso-Fernandez I."/>
            <person name="Pacheco R."/>
            <person name="Padilla G."/>
            <person name="Ferreira P."/>
            <person name="Barriuso J."/>
            <person name="Kellner H."/>
            <person name="Castanera R."/>
            <person name="Alfaro M."/>
            <person name="Ramirez L."/>
            <person name="Pisabarro A.G."/>
            <person name="Kuo A."/>
            <person name="Tritt A."/>
            <person name="Lipzen A."/>
            <person name="He G."/>
            <person name="Yan M."/>
            <person name="Ng V."/>
            <person name="Cullen D."/>
            <person name="Martin F."/>
            <person name="Rosso M.-N."/>
            <person name="Henrissat B."/>
            <person name="Hibbett D."/>
            <person name="Martinez A.T."/>
            <person name="Grigoriev I.V."/>
        </authorList>
    </citation>
    <scope>NUCLEOTIDE SEQUENCE</scope>
    <source>
        <strain evidence="1">AH 40177</strain>
    </source>
</reference>
<dbReference type="Proteomes" id="UP000772434">
    <property type="component" value="Unassembled WGS sequence"/>
</dbReference>
<evidence type="ECO:0000313" key="2">
    <source>
        <dbReference type="Proteomes" id="UP000772434"/>
    </source>
</evidence>
<dbReference type="OrthoDB" id="2340858at2759"/>